<name>A0A1I6FN99_9FLAO</name>
<dbReference type="EMBL" id="FOYQ01000001">
    <property type="protein sequence ID" value="SFR31277.1"/>
    <property type="molecule type" value="Genomic_DNA"/>
</dbReference>
<dbReference type="PANTHER" id="PTHR35802:SF1">
    <property type="entry name" value="PROTEASE SYNTHASE AND SPORULATION PROTEIN PAI 2"/>
    <property type="match status" value="1"/>
</dbReference>
<reference evidence="2 3" key="1">
    <citation type="submission" date="2016-10" db="EMBL/GenBank/DDBJ databases">
        <authorList>
            <person name="de Groot N.N."/>
        </authorList>
    </citation>
    <scope>NUCLEOTIDE SEQUENCE [LARGE SCALE GENOMIC DNA]</scope>
    <source>
        <strain evidence="2 3">DSM 21019</strain>
    </source>
</reference>
<dbReference type="PANTHER" id="PTHR35802">
    <property type="entry name" value="PROTEASE SYNTHASE AND SPORULATION PROTEIN PAI 2"/>
    <property type="match status" value="1"/>
</dbReference>
<keyword evidence="3" id="KW-1185">Reference proteome</keyword>
<accession>A0A1I6FN99</accession>
<dbReference type="RefSeq" id="WP_092979829.1">
    <property type="nucleotide sequence ID" value="NZ_FOYQ01000001.1"/>
</dbReference>
<dbReference type="PIRSF" id="PIRSF010372">
    <property type="entry name" value="PaiB"/>
    <property type="match status" value="1"/>
</dbReference>
<evidence type="ECO:0000313" key="3">
    <source>
        <dbReference type="Proteomes" id="UP000199534"/>
    </source>
</evidence>
<gene>
    <name evidence="2" type="ORF">SAMN04490243_0104</name>
</gene>
<dbReference type="Gene3D" id="2.30.110.10">
    <property type="entry name" value="Electron Transport, Fmn-binding Protein, Chain A"/>
    <property type="match status" value="1"/>
</dbReference>
<organism evidence="2 3">
    <name type="scientific">Robiginitalea myxolifaciens</name>
    <dbReference type="NCBI Taxonomy" id="400055"/>
    <lineage>
        <taxon>Bacteria</taxon>
        <taxon>Pseudomonadati</taxon>
        <taxon>Bacteroidota</taxon>
        <taxon>Flavobacteriia</taxon>
        <taxon>Flavobacteriales</taxon>
        <taxon>Flavobacteriaceae</taxon>
        <taxon>Robiginitalea</taxon>
    </lineage>
</organism>
<evidence type="ECO:0000256" key="1">
    <source>
        <dbReference type="SAM" id="MobiDB-lite"/>
    </source>
</evidence>
<dbReference type="STRING" id="400055.SAMN04490243_0104"/>
<dbReference type="Proteomes" id="UP000199534">
    <property type="component" value="Unassembled WGS sequence"/>
</dbReference>
<dbReference type="InterPro" id="IPR012349">
    <property type="entry name" value="Split_barrel_FMN-bd"/>
</dbReference>
<proteinExistence type="predicted"/>
<sequence length="207" mass="23620">MYIPDKYREADREEIFEFVRAHAFGLLISAPGTDSGQTPLATHLPLDILKRPDGSWVLEGHLARANPQSKAIADGTSVLCVFSGPHAYVSSSWYQEEEVPTWNYMAVHLSGRYYRQSEDELRESLRRLVDHYEKDSDQPVSLDGFSKPVMRQIRGILGFTIEIDTVDAAYKLSQGREADHDRIHKELDKRNGLSAEVSKQMRRNNSR</sequence>
<dbReference type="InterPro" id="IPR007396">
    <property type="entry name" value="TR_PAI2-type"/>
</dbReference>
<protein>
    <submittedName>
        <fullName evidence="2">Negative transcriptional regulator, PaiB family</fullName>
    </submittedName>
</protein>
<dbReference type="AlphaFoldDB" id="A0A1I6FN99"/>
<dbReference type="OrthoDB" id="9794948at2"/>
<feature type="region of interest" description="Disordered" evidence="1">
    <location>
        <begin position="181"/>
        <end position="207"/>
    </location>
</feature>
<dbReference type="Pfam" id="PF04299">
    <property type="entry name" value="FMN_bind_2"/>
    <property type="match status" value="1"/>
</dbReference>
<dbReference type="SUPFAM" id="SSF50475">
    <property type="entry name" value="FMN-binding split barrel"/>
    <property type="match status" value="1"/>
</dbReference>
<feature type="compositionally biased region" description="Basic and acidic residues" evidence="1">
    <location>
        <begin position="181"/>
        <end position="191"/>
    </location>
</feature>
<evidence type="ECO:0000313" key="2">
    <source>
        <dbReference type="EMBL" id="SFR31277.1"/>
    </source>
</evidence>